<proteinExistence type="predicted"/>
<dbReference type="EMBL" id="JRKL02006293">
    <property type="protein sequence ID" value="KAF3949144.1"/>
    <property type="molecule type" value="Genomic_DNA"/>
</dbReference>
<gene>
    <name evidence="1" type="ORF">CMV_024947</name>
</gene>
<accession>A0A8J4QMV1</accession>
<name>A0A8J4QMV1_9ROSI</name>
<dbReference type="AlphaFoldDB" id="A0A8J4QMV1"/>
<sequence>MVSIGIEHMFQQFHSMNQVIYVNTFLDRNLHLRATNVISYHCEVHHLGGLVLLCNKVENKENVLGIMLEQISIEDLTTIKNSCPIPNWEGYSYVGNSSMNVKLETRATNIISYHCELHHLRGLCFCAIEGKIRISVSGKSFEYHVGANIKLIAC</sequence>
<evidence type="ECO:0000313" key="2">
    <source>
        <dbReference type="Proteomes" id="UP000737018"/>
    </source>
</evidence>
<protein>
    <submittedName>
        <fullName evidence="1">Uncharacterized protein</fullName>
    </submittedName>
</protein>
<reference evidence="1" key="1">
    <citation type="submission" date="2020-03" db="EMBL/GenBank/DDBJ databases">
        <title>Castanea mollissima Vanexum genome sequencing.</title>
        <authorList>
            <person name="Staton M."/>
        </authorList>
    </citation>
    <scope>NUCLEOTIDE SEQUENCE</scope>
    <source>
        <tissue evidence="1">Leaf</tissue>
    </source>
</reference>
<organism evidence="1 2">
    <name type="scientific">Castanea mollissima</name>
    <name type="common">Chinese chestnut</name>
    <dbReference type="NCBI Taxonomy" id="60419"/>
    <lineage>
        <taxon>Eukaryota</taxon>
        <taxon>Viridiplantae</taxon>
        <taxon>Streptophyta</taxon>
        <taxon>Embryophyta</taxon>
        <taxon>Tracheophyta</taxon>
        <taxon>Spermatophyta</taxon>
        <taxon>Magnoliopsida</taxon>
        <taxon>eudicotyledons</taxon>
        <taxon>Gunneridae</taxon>
        <taxon>Pentapetalae</taxon>
        <taxon>rosids</taxon>
        <taxon>fabids</taxon>
        <taxon>Fagales</taxon>
        <taxon>Fagaceae</taxon>
        <taxon>Castanea</taxon>
    </lineage>
</organism>
<dbReference type="Proteomes" id="UP000737018">
    <property type="component" value="Unassembled WGS sequence"/>
</dbReference>
<evidence type="ECO:0000313" key="1">
    <source>
        <dbReference type="EMBL" id="KAF3949144.1"/>
    </source>
</evidence>
<comment type="caution">
    <text evidence="1">The sequence shown here is derived from an EMBL/GenBank/DDBJ whole genome shotgun (WGS) entry which is preliminary data.</text>
</comment>
<keyword evidence="2" id="KW-1185">Reference proteome</keyword>